<dbReference type="AlphaFoldDB" id="A0A364LLY5"/>
<dbReference type="Proteomes" id="UP000249458">
    <property type="component" value="Unassembled WGS sequence"/>
</dbReference>
<comment type="caution">
    <text evidence="1">The sequence shown here is derived from an EMBL/GenBank/DDBJ whole genome shotgun (WGS) entry which is preliminary data.</text>
</comment>
<name>A0A364LLY5_9GAMM</name>
<evidence type="ECO:0000313" key="2">
    <source>
        <dbReference type="Proteomes" id="UP000249458"/>
    </source>
</evidence>
<reference evidence="1 2" key="1">
    <citation type="submission" date="2017-02" db="EMBL/GenBank/DDBJ databases">
        <title>Legionella quilivanii strain from human: case report and whole genome sequencing analysis.</title>
        <authorList>
            <person name="Lalancette C."/>
            <person name="Leduc J.-M."/>
            <person name="Levesque S."/>
            <person name="Fournier E."/>
            <person name="Saoud J."/>
            <person name="Faucher S.P."/>
            <person name="Bernard K."/>
            <person name="Martineau C."/>
            <person name="Longtin J."/>
        </authorList>
    </citation>
    <scope>NUCLEOTIDE SEQUENCE [LARGE SCALE GENOMIC DNA]</scope>
    <source>
        <strain evidence="1 2">ID143958</strain>
    </source>
</reference>
<protein>
    <submittedName>
        <fullName evidence="1">Uncharacterized protein</fullName>
    </submittedName>
</protein>
<proteinExistence type="predicted"/>
<dbReference type="EMBL" id="MVJN01000002">
    <property type="protein sequence ID" value="RAP37879.1"/>
    <property type="molecule type" value="Genomic_DNA"/>
</dbReference>
<organism evidence="1 2">
    <name type="scientific">Legionella quinlivanii</name>
    <dbReference type="NCBI Taxonomy" id="45073"/>
    <lineage>
        <taxon>Bacteria</taxon>
        <taxon>Pseudomonadati</taxon>
        <taxon>Pseudomonadota</taxon>
        <taxon>Gammaproteobacteria</taxon>
        <taxon>Legionellales</taxon>
        <taxon>Legionellaceae</taxon>
        <taxon>Legionella</taxon>
    </lineage>
</organism>
<evidence type="ECO:0000313" key="1">
    <source>
        <dbReference type="EMBL" id="RAP37879.1"/>
    </source>
</evidence>
<sequence>MLEGINSSDSNSKVKVISDELDALNYAIDQVIPDTFIFYAAYDVFTSINHVKAEIERRGTI</sequence>
<accession>A0A364LLY5</accession>
<gene>
    <name evidence="1" type="ORF">B1207_02505</name>
</gene>